<keyword evidence="3" id="KW-0804">Transcription</keyword>
<dbReference type="EMBL" id="BAAARI010000012">
    <property type="protein sequence ID" value="GAA2579658.1"/>
    <property type="molecule type" value="Genomic_DNA"/>
</dbReference>
<keyword evidence="2 4" id="KW-0238">DNA-binding</keyword>
<feature type="DNA-binding region" description="H-T-H motif" evidence="4">
    <location>
        <begin position="42"/>
        <end position="61"/>
    </location>
</feature>
<dbReference type="PRINTS" id="PR00455">
    <property type="entry name" value="HTHTETR"/>
</dbReference>
<feature type="domain" description="HTH tetR-type" evidence="5">
    <location>
        <begin position="19"/>
        <end position="79"/>
    </location>
</feature>
<evidence type="ECO:0000313" key="7">
    <source>
        <dbReference type="Proteomes" id="UP001500274"/>
    </source>
</evidence>
<evidence type="ECO:0000256" key="3">
    <source>
        <dbReference type="ARBA" id="ARBA00023163"/>
    </source>
</evidence>
<dbReference type="Proteomes" id="UP001500274">
    <property type="component" value="Unassembled WGS sequence"/>
</dbReference>
<dbReference type="RefSeq" id="WP_344228885.1">
    <property type="nucleotide sequence ID" value="NZ_BAAARI010000012.1"/>
</dbReference>
<dbReference type="PROSITE" id="PS50977">
    <property type="entry name" value="HTH_TETR_2"/>
    <property type="match status" value="1"/>
</dbReference>
<evidence type="ECO:0000259" key="5">
    <source>
        <dbReference type="PROSITE" id="PS50977"/>
    </source>
</evidence>
<sequence>MDVVEGEIVTQPAVPRSRENTRARLLAAASEVFAELGLEGASVEAICERAGFTRGAFYSNFASKEELLLGLMQQVADQKLERVTERVRELGEDASVDRNVAELVTSVLDVGTDVPSGVVLMSEIRTNAMRDERLAEAYLAWETAMAERVAEIIGDIAGAYRLRLRIPAIEFARLILDVWDATCAFAVISGLAPLAAKDLLTQRTAALAAAVTDAA</sequence>
<dbReference type="Gene3D" id="1.10.357.10">
    <property type="entry name" value="Tetracycline Repressor, domain 2"/>
    <property type="match status" value="1"/>
</dbReference>
<dbReference type="SUPFAM" id="SSF46689">
    <property type="entry name" value="Homeodomain-like"/>
    <property type="match status" value="1"/>
</dbReference>
<dbReference type="Pfam" id="PF00440">
    <property type="entry name" value="TetR_N"/>
    <property type="match status" value="1"/>
</dbReference>
<name>A0ABP6BS72_9MICO</name>
<gene>
    <name evidence="6" type="ORF">GCM10009862_18600</name>
</gene>
<dbReference type="InterPro" id="IPR001647">
    <property type="entry name" value="HTH_TetR"/>
</dbReference>
<evidence type="ECO:0000256" key="2">
    <source>
        <dbReference type="ARBA" id="ARBA00023125"/>
    </source>
</evidence>
<proteinExistence type="predicted"/>
<accession>A0ABP6BS72</accession>
<comment type="caution">
    <text evidence="6">The sequence shown here is derived from an EMBL/GenBank/DDBJ whole genome shotgun (WGS) entry which is preliminary data.</text>
</comment>
<dbReference type="PANTHER" id="PTHR30055">
    <property type="entry name" value="HTH-TYPE TRANSCRIPTIONAL REGULATOR RUTR"/>
    <property type="match status" value="1"/>
</dbReference>
<evidence type="ECO:0000313" key="6">
    <source>
        <dbReference type="EMBL" id="GAA2579658.1"/>
    </source>
</evidence>
<organism evidence="6 7">
    <name type="scientific">Microbacterium binotii</name>
    <dbReference type="NCBI Taxonomy" id="462710"/>
    <lineage>
        <taxon>Bacteria</taxon>
        <taxon>Bacillati</taxon>
        <taxon>Actinomycetota</taxon>
        <taxon>Actinomycetes</taxon>
        <taxon>Micrococcales</taxon>
        <taxon>Microbacteriaceae</taxon>
        <taxon>Microbacterium</taxon>
    </lineage>
</organism>
<dbReference type="InterPro" id="IPR009057">
    <property type="entry name" value="Homeodomain-like_sf"/>
</dbReference>
<dbReference type="PANTHER" id="PTHR30055:SF234">
    <property type="entry name" value="HTH-TYPE TRANSCRIPTIONAL REGULATOR BETI"/>
    <property type="match status" value="1"/>
</dbReference>
<evidence type="ECO:0000256" key="4">
    <source>
        <dbReference type="PROSITE-ProRule" id="PRU00335"/>
    </source>
</evidence>
<protein>
    <recommendedName>
        <fullName evidence="5">HTH tetR-type domain-containing protein</fullName>
    </recommendedName>
</protein>
<dbReference type="InterPro" id="IPR050109">
    <property type="entry name" value="HTH-type_TetR-like_transc_reg"/>
</dbReference>
<reference evidence="7" key="1">
    <citation type="journal article" date="2019" name="Int. J. Syst. Evol. Microbiol.">
        <title>The Global Catalogue of Microorganisms (GCM) 10K type strain sequencing project: providing services to taxonomists for standard genome sequencing and annotation.</title>
        <authorList>
            <consortium name="The Broad Institute Genomics Platform"/>
            <consortium name="The Broad Institute Genome Sequencing Center for Infectious Disease"/>
            <person name="Wu L."/>
            <person name="Ma J."/>
        </authorList>
    </citation>
    <scope>NUCLEOTIDE SEQUENCE [LARGE SCALE GENOMIC DNA]</scope>
    <source>
        <strain evidence="7">JCM 16365</strain>
    </source>
</reference>
<evidence type="ECO:0000256" key="1">
    <source>
        <dbReference type="ARBA" id="ARBA00023015"/>
    </source>
</evidence>
<keyword evidence="7" id="KW-1185">Reference proteome</keyword>
<keyword evidence="1" id="KW-0805">Transcription regulation</keyword>